<dbReference type="EMBL" id="GGEC01088433">
    <property type="protein sequence ID" value="MBX68917.1"/>
    <property type="molecule type" value="Transcribed_RNA"/>
</dbReference>
<accession>A0A2P2QPP1</accession>
<reference evidence="1" key="1">
    <citation type="submission" date="2018-02" db="EMBL/GenBank/DDBJ databases">
        <title>Rhizophora mucronata_Transcriptome.</title>
        <authorList>
            <person name="Meera S.P."/>
            <person name="Sreeshan A."/>
            <person name="Augustine A."/>
        </authorList>
    </citation>
    <scope>NUCLEOTIDE SEQUENCE</scope>
    <source>
        <tissue evidence="1">Leaf</tissue>
    </source>
</reference>
<proteinExistence type="predicted"/>
<sequence>MLKNMRHPKNYKKLWWYLASDQDYQ</sequence>
<protein>
    <submittedName>
        <fullName evidence="1">Uncharacterized protein</fullName>
    </submittedName>
</protein>
<dbReference type="AlphaFoldDB" id="A0A2P2QPP1"/>
<organism evidence="1">
    <name type="scientific">Rhizophora mucronata</name>
    <name type="common">Asiatic mangrove</name>
    <dbReference type="NCBI Taxonomy" id="61149"/>
    <lineage>
        <taxon>Eukaryota</taxon>
        <taxon>Viridiplantae</taxon>
        <taxon>Streptophyta</taxon>
        <taxon>Embryophyta</taxon>
        <taxon>Tracheophyta</taxon>
        <taxon>Spermatophyta</taxon>
        <taxon>Magnoliopsida</taxon>
        <taxon>eudicotyledons</taxon>
        <taxon>Gunneridae</taxon>
        <taxon>Pentapetalae</taxon>
        <taxon>rosids</taxon>
        <taxon>fabids</taxon>
        <taxon>Malpighiales</taxon>
        <taxon>Rhizophoraceae</taxon>
        <taxon>Rhizophora</taxon>
    </lineage>
</organism>
<name>A0A2P2QPP1_RHIMU</name>
<evidence type="ECO:0000313" key="1">
    <source>
        <dbReference type="EMBL" id="MBX68917.1"/>
    </source>
</evidence>